<evidence type="ECO:0000313" key="2">
    <source>
        <dbReference type="Proteomes" id="UP000002985"/>
    </source>
</evidence>
<sequence>MKDVLTYKGFIGSVHFSAEDKVFHGKVKGIDDLVTFEGSTVEELIKAFHEEVDDYIKLCKEQSKEPLRSYKGSFNVRISPELHKKAVERARTLGITLNKLIQMAVEKETIGKD</sequence>
<gene>
    <name evidence="1" type="ORF">KSU1_A0022</name>
</gene>
<dbReference type="Proteomes" id="UP000002985">
    <property type="component" value="Unassembled WGS sequence"/>
</dbReference>
<dbReference type="AlphaFoldDB" id="I3IGE4"/>
<dbReference type="Pfam" id="PF05534">
    <property type="entry name" value="HicB"/>
    <property type="match status" value="1"/>
</dbReference>
<evidence type="ECO:0000313" key="1">
    <source>
        <dbReference type="EMBL" id="GAB60789.1"/>
    </source>
</evidence>
<reference evidence="1 2" key="1">
    <citation type="journal article" date="2012" name="FEBS Lett.">
        <title>Anammox organism KSU-1 expresses a NirK-type copper-containing nitrite reductase instead of a NirS-type with cytochrome cd1.</title>
        <authorList>
            <person name="Hira D."/>
            <person name="Toh H."/>
            <person name="Migita C.T."/>
            <person name="Okubo H."/>
            <person name="Nishiyama T."/>
            <person name="Hattori M."/>
            <person name="Furukawa K."/>
            <person name="Fujii T."/>
        </authorList>
    </citation>
    <scope>NUCLEOTIDE SEQUENCE [LARGE SCALE GENOMIC DNA]</scope>
</reference>
<proteinExistence type="predicted"/>
<accession>I3IGE4</accession>
<protein>
    <recommendedName>
        <fullName evidence="3">HicB</fullName>
    </recommendedName>
</protein>
<evidence type="ECO:0008006" key="3">
    <source>
        <dbReference type="Google" id="ProtNLM"/>
    </source>
</evidence>
<organism evidence="1 2">
    <name type="scientific">Candidatus Jettenia caeni</name>
    <dbReference type="NCBI Taxonomy" id="247490"/>
    <lineage>
        <taxon>Bacteria</taxon>
        <taxon>Pseudomonadati</taxon>
        <taxon>Planctomycetota</taxon>
        <taxon>Candidatus Brocadiia</taxon>
        <taxon>Candidatus Brocadiales</taxon>
        <taxon>Candidatus Brocadiaceae</taxon>
        <taxon>Candidatus Jettenia</taxon>
    </lineage>
</organism>
<dbReference type="InterPro" id="IPR035069">
    <property type="entry name" value="TTHA1013/TTHA0281-like"/>
</dbReference>
<dbReference type="GO" id="GO:0006355">
    <property type="term" value="P:regulation of DNA-templated transcription"/>
    <property type="evidence" value="ECO:0007669"/>
    <property type="project" value="InterPro"/>
</dbReference>
<dbReference type="InterPro" id="IPR008651">
    <property type="entry name" value="Uncharacterised_HicB"/>
</dbReference>
<dbReference type="InterPro" id="IPR010985">
    <property type="entry name" value="Ribbon_hlx_hlx"/>
</dbReference>
<keyword evidence="2" id="KW-1185">Reference proteome</keyword>
<comment type="caution">
    <text evidence="1">The sequence shown here is derived from an EMBL/GenBank/DDBJ whole genome shotgun (WGS) entry which is preliminary data.</text>
</comment>
<name>I3IGE4_9BACT</name>
<dbReference type="OrthoDB" id="5297106at2"/>
<dbReference type="eggNOG" id="COG4226">
    <property type="taxonomic scope" value="Bacteria"/>
</dbReference>
<dbReference type="SUPFAM" id="SSF143100">
    <property type="entry name" value="TTHA1013/TTHA0281-like"/>
    <property type="match status" value="1"/>
</dbReference>
<dbReference type="SUPFAM" id="SSF47598">
    <property type="entry name" value="Ribbon-helix-helix"/>
    <property type="match status" value="1"/>
</dbReference>
<dbReference type="EMBL" id="BAFH01000001">
    <property type="protein sequence ID" value="GAB60789.1"/>
    <property type="molecule type" value="Genomic_DNA"/>
</dbReference>